<name>A0A3S1AAI3_ANAVA</name>
<dbReference type="GO" id="GO:0016491">
    <property type="term" value="F:oxidoreductase activity"/>
    <property type="evidence" value="ECO:0007669"/>
    <property type="project" value="InterPro"/>
</dbReference>
<evidence type="ECO:0000313" key="2">
    <source>
        <dbReference type="EMBL" id="RUS97104.1"/>
    </source>
</evidence>
<dbReference type="SUPFAM" id="SSF46977">
    <property type="entry name" value="Succinate dehydrogenase/fumarate reductase flavoprotein C-terminal domain"/>
    <property type="match status" value="1"/>
</dbReference>
<keyword evidence="3" id="KW-1185">Reference proteome</keyword>
<dbReference type="InterPro" id="IPR015939">
    <property type="entry name" value="Fum_Rdtase/Succ_DH_flav-like_C"/>
</dbReference>
<dbReference type="AlphaFoldDB" id="A0A3S1AAI3"/>
<evidence type="ECO:0000259" key="1">
    <source>
        <dbReference type="Pfam" id="PF02910"/>
    </source>
</evidence>
<organism evidence="2 3">
    <name type="scientific">Trichormus variabilis SAG 1403-4b</name>
    <dbReference type="NCBI Taxonomy" id="447716"/>
    <lineage>
        <taxon>Bacteria</taxon>
        <taxon>Bacillati</taxon>
        <taxon>Cyanobacteriota</taxon>
        <taxon>Cyanophyceae</taxon>
        <taxon>Nostocales</taxon>
        <taxon>Nostocaceae</taxon>
        <taxon>Trichormus</taxon>
    </lineage>
</organism>
<comment type="caution">
    <text evidence="2">The sequence shown here is derived from an EMBL/GenBank/DDBJ whole genome shotgun (WGS) entry which is preliminary data.</text>
</comment>
<reference evidence="2 3" key="1">
    <citation type="journal article" date="2019" name="Genome Biol. Evol.">
        <title>Day and night: Metabolic profiles and evolutionary relationships of six axenic non-marine cyanobacteria.</title>
        <authorList>
            <person name="Will S.E."/>
            <person name="Henke P."/>
            <person name="Boedeker C."/>
            <person name="Huang S."/>
            <person name="Brinkmann H."/>
            <person name="Rohde M."/>
            <person name="Jarek M."/>
            <person name="Friedl T."/>
            <person name="Seufert S."/>
            <person name="Schumacher M."/>
            <person name="Overmann J."/>
            <person name="Neumann-Schaal M."/>
            <person name="Petersen J."/>
        </authorList>
    </citation>
    <scope>NUCLEOTIDE SEQUENCE [LARGE SCALE GENOMIC DNA]</scope>
    <source>
        <strain evidence="2 3">SAG 1403-4b</strain>
    </source>
</reference>
<dbReference type="Proteomes" id="UP000276103">
    <property type="component" value="Unassembled WGS sequence"/>
</dbReference>
<dbReference type="InterPro" id="IPR037099">
    <property type="entry name" value="Fum_R/Succ_DH_flav-like_C_sf"/>
</dbReference>
<evidence type="ECO:0000313" key="3">
    <source>
        <dbReference type="Proteomes" id="UP000276103"/>
    </source>
</evidence>
<dbReference type="InterPro" id="IPR036188">
    <property type="entry name" value="FAD/NAD-bd_sf"/>
</dbReference>
<dbReference type="EMBL" id="RSCM01000005">
    <property type="protein sequence ID" value="RUS97104.1"/>
    <property type="molecule type" value="Genomic_DNA"/>
</dbReference>
<gene>
    <name evidence="2" type="ORF">DSM107003_18450</name>
</gene>
<dbReference type="Gene3D" id="3.50.50.60">
    <property type="entry name" value="FAD/NAD(P)-binding domain"/>
    <property type="match status" value="1"/>
</dbReference>
<accession>A0A3S1AAI3</accession>
<feature type="domain" description="Fumarate reductase/succinate dehydrogenase flavoprotein-like C-terminal" evidence="1">
    <location>
        <begin position="2"/>
        <end position="66"/>
    </location>
</feature>
<proteinExistence type="predicted"/>
<protein>
    <recommendedName>
        <fullName evidence="1">Fumarate reductase/succinate dehydrogenase flavoprotein-like C-terminal domain-containing protein</fullName>
    </recommendedName>
</protein>
<dbReference type="Pfam" id="PF02910">
    <property type="entry name" value="Succ_DH_flav_C"/>
    <property type="match status" value="1"/>
</dbReference>
<sequence length="71" mass="8715">MAARASLYRRESRWGLYHYRLDFPDKNNEEWFCHMNLKKNELGEMMLFKRSIEPYVVEVDLQKEVYNVAVR</sequence>